<gene>
    <name evidence="2" type="ORF">ZHAS_00020422</name>
</gene>
<dbReference type="EnsemblMetazoa" id="ASIC020422-RA">
    <property type="protein sequence ID" value="ASIC020422-PA"/>
    <property type="gene ID" value="ASIC020422"/>
</dbReference>
<evidence type="ECO:0000256" key="1">
    <source>
        <dbReference type="SAM" id="MobiDB-lite"/>
    </source>
</evidence>
<keyword evidence="4" id="KW-1185">Reference proteome</keyword>
<evidence type="ECO:0000313" key="3">
    <source>
        <dbReference type="EnsemblMetazoa" id="ASIC020422-PA"/>
    </source>
</evidence>
<sequence>MKHTRPLALDPRPLDASVNNAHTGSNRQLAADEEEEDKKVHGWKRAAGEDGRLPWRIPISIQISEFQWRPQTYGTHPRVSTLNQALGWGHYAGRQRRLMRASLEHSLDEAISIGCSSSHLYPSYKKQVSAQCGTTRLLNSDGWRLLSDALQANLIGLSNIC</sequence>
<dbReference type="VEuPathDB" id="VectorBase:ASIC020422"/>
<reference evidence="3" key="2">
    <citation type="submission" date="2020-05" db="UniProtKB">
        <authorList>
            <consortium name="EnsemblMetazoa"/>
        </authorList>
    </citation>
    <scope>IDENTIFICATION</scope>
</reference>
<feature type="compositionally biased region" description="Polar residues" evidence="1">
    <location>
        <begin position="17"/>
        <end position="28"/>
    </location>
</feature>
<dbReference type="EMBL" id="ATLV01025075">
    <property type="status" value="NOT_ANNOTATED_CDS"/>
    <property type="molecule type" value="Genomic_DNA"/>
</dbReference>
<reference evidence="2 4" key="1">
    <citation type="journal article" date="2014" name="BMC Genomics">
        <title>Genome sequence of Anopheles sinensis provides insight into genetics basis of mosquito competence for malaria parasites.</title>
        <authorList>
            <person name="Zhou D."/>
            <person name="Zhang D."/>
            <person name="Ding G."/>
            <person name="Shi L."/>
            <person name="Hou Q."/>
            <person name="Ye Y."/>
            <person name="Xu Y."/>
            <person name="Zhou H."/>
            <person name="Xiong C."/>
            <person name="Li S."/>
            <person name="Yu J."/>
            <person name="Hong S."/>
            <person name="Yu X."/>
            <person name="Zou P."/>
            <person name="Chen C."/>
            <person name="Chang X."/>
            <person name="Wang W."/>
            <person name="Lv Y."/>
            <person name="Sun Y."/>
            <person name="Ma L."/>
            <person name="Shen B."/>
            <person name="Zhu C."/>
        </authorList>
    </citation>
    <scope>NUCLEOTIDE SEQUENCE [LARGE SCALE GENOMIC DNA]</scope>
</reference>
<dbReference type="Proteomes" id="UP000030765">
    <property type="component" value="Unassembled WGS sequence"/>
</dbReference>
<protein>
    <submittedName>
        <fullName evidence="2 3">Chemical-damaging agent resistance protein C</fullName>
    </submittedName>
</protein>
<dbReference type="EMBL" id="KE525369">
    <property type="protein sequence ID" value="KFB52106.1"/>
    <property type="molecule type" value="Genomic_DNA"/>
</dbReference>
<dbReference type="AlphaFoldDB" id="A0A084WPG2"/>
<name>A0A084WPG2_ANOSI</name>
<evidence type="ECO:0000313" key="4">
    <source>
        <dbReference type="Proteomes" id="UP000030765"/>
    </source>
</evidence>
<accession>A0A084WPG2</accession>
<feature type="region of interest" description="Disordered" evidence="1">
    <location>
        <begin position="1"/>
        <end position="39"/>
    </location>
</feature>
<evidence type="ECO:0000313" key="2">
    <source>
        <dbReference type="EMBL" id="KFB52106.1"/>
    </source>
</evidence>
<proteinExistence type="predicted"/>
<organism evidence="2">
    <name type="scientific">Anopheles sinensis</name>
    <name type="common">Mosquito</name>
    <dbReference type="NCBI Taxonomy" id="74873"/>
    <lineage>
        <taxon>Eukaryota</taxon>
        <taxon>Metazoa</taxon>
        <taxon>Ecdysozoa</taxon>
        <taxon>Arthropoda</taxon>
        <taxon>Hexapoda</taxon>
        <taxon>Insecta</taxon>
        <taxon>Pterygota</taxon>
        <taxon>Neoptera</taxon>
        <taxon>Endopterygota</taxon>
        <taxon>Diptera</taxon>
        <taxon>Nematocera</taxon>
        <taxon>Culicoidea</taxon>
        <taxon>Culicidae</taxon>
        <taxon>Anophelinae</taxon>
        <taxon>Anopheles</taxon>
    </lineage>
</organism>